<organism evidence="2 3">
    <name type="scientific">Akanthomyces lecanii RCEF 1005</name>
    <dbReference type="NCBI Taxonomy" id="1081108"/>
    <lineage>
        <taxon>Eukaryota</taxon>
        <taxon>Fungi</taxon>
        <taxon>Dikarya</taxon>
        <taxon>Ascomycota</taxon>
        <taxon>Pezizomycotina</taxon>
        <taxon>Sordariomycetes</taxon>
        <taxon>Hypocreomycetidae</taxon>
        <taxon>Hypocreales</taxon>
        <taxon>Cordycipitaceae</taxon>
        <taxon>Akanthomyces</taxon>
        <taxon>Cordyceps confragosa</taxon>
    </lineage>
</organism>
<gene>
    <name evidence="2" type="ORF">LEL_10927</name>
</gene>
<name>A0A167Q6T5_CORDF</name>
<evidence type="ECO:0008006" key="4">
    <source>
        <dbReference type="Google" id="ProtNLM"/>
    </source>
</evidence>
<accession>A0A167Q6T5</accession>
<evidence type="ECO:0000256" key="1">
    <source>
        <dbReference type="ARBA" id="ARBA00011353"/>
    </source>
</evidence>
<dbReference type="InterPro" id="IPR016197">
    <property type="entry name" value="Chromo-like_dom_sf"/>
</dbReference>
<dbReference type="EMBL" id="AZHF01000030">
    <property type="protein sequence ID" value="OAA57353.1"/>
    <property type="molecule type" value="Genomic_DNA"/>
</dbReference>
<comment type="caution">
    <text evidence="2">The sequence shown here is derived from an EMBL/GenBank/DDBJ whole genome shotgun (WGS) entry which is preliminary data.</text>
</comment>
<protein>
    <recommendedName>
        <fullName evidence="4">Chromo domain-containing protein</fullName>
    </recommendedName>
</protein>
<comment type="subunit">
    <text evidence="1">Component of the NuA4 histone acetyltransferase complex.</text>
</comment>
<keyword evidence="3" id="KW-1185">Reference proteome</keyword>
<dbReference type="OrthoDB" id="4868558at2759"/>
<dbReference type="AlphaFoldDB" id="A0A167Q6T5"/>
<dbReference type="SUPFAM" id="SSF54160">
    <property type="entry name" value="Chromo domain-like"/>
    <property type="match status" value="1"/>
</dbReference>
<proteinExistence type="predicted"/>
<reference evidence="2 3" key="1">
    <citation type="journal article" date="2016" name="Genome Biol. Evol.">
        <title>Divergent and convergent evolution of fungal pathogenicity.</title>
        <authorList>
            <person name="Shang Y."/>
            <person name="Xiao G."/>
            <person name="Zheng P."/>
            <person name="Cen K."/>
            <person name="Zhan S."/>
            <person name="Wang C."/>
        </authorList>
    </citation>
    <scope>NUCLEOTIDE SEQUENCE [LARGE SCALE GENOMIC DNA]</scope>
    <source>
        <strain evidence="2 3">RCEF 1005</strain>
    </source>
</reference>
<dbReference type="Proteomes" id="UP000076881">
    <property type="component" value="Unassembled WGS sequence"/>
</dbReference>
<evidence type="ECO:0000313" key="3">
    <source>
        <dbReference type="Proteomes" id="UP000076881"/>
    </source>
</evidence>
<sequence>MDVLYSFKVSRSVFHGVRAINTDLQWDWPDIVNLLWIVEQDNNDDLKLAPEWEQPSRSVDNEFPRGIELVIGEHQTAAGNTYLAVKWQGYDCPTWELEEDVMARECWEHRQDWDKLTCSTVEAGWGHPMNSAEICHATEPRRGNLTL</sequence>
<evidence type="ECO:0000313" key="2">
    <source>
        <dbReference type="EMBL" id="OAA57353.1"/>
    </source>
</evidence>